<evidence type="ECO:0000313" key="2">
    <source>
        <dbReference type="Proteomes" id="UP000198287"/>
    </source>
</evidence>
<dbReference type="Proteomes" id="UP000198287">
    <property type="component" value="Unassembled WGS sequence"/>
</dbReference>
<dbReference type="AlphaFoldDB" id="A0A226E6N1"/>
<dbReference type="EMBL" id="LNIX01000006">
    <property type="protein sequence ID" value="OXA53000.1"/>
    <property type="molecule type" value="Genomic_DNA"/>
</dbReference>
<name>A0A226E6N1_FOLCA</name>
<comment type="caution">
    <text evidence="1">The sequence shown here is derived from an EMBL/GenBank/DDBJ whole genome shotgun (WGS) entry which is preliminary data.</text>
</comment>
<gene>
    <name evidence="1" type="ORF">Fcan01_12430</name>
</gene>
<evidence type="ECO:0000313" key="1">
    <source>
        <dbReference type="EMBL" id="OXA53000.1"/>
    </source>
</evidence>
<accession>A0A226E6N1</accession>
<proteinExistence type="predicted"/>
<sequence>MLVAMSEPKQVQAEVKGVVLEKRISYSMLYAAGNIVLFDNLGILTNGKKRARIARSAFEVLSESLYASATAFVPIQIASKLSLDYVPDYLKCHGQGVTKKKTKTVFESFVVSKGKGRFAYVTPEKEIPFKDCFVPLKRCKISGHSYRSTSDVVIEVQDKKTRVKRQRTNIKQTSILQFFFKSQKQDEEPEQISEENMKANPGPIATISVRFSTTPRRVIELVNAPSPPPLNPVLEGIRMSIQHTTLLRRKYSQIFDCDDTSDLENFEVDPKTDQNKLHTYFHPLTEEERGAKFLPMMQYSQLKEDVEESHELPSDLLEDIFSLEDNFGSMKPSQNANSFDNVCSAFPSSTSFSSIASFNGFEDVQDMLKDINYNDLTEMGFECMDAT</sequence>
<organism evidence="1 2">
    <name type="scientific">Folsomia candida</name>
    <name type="common">Springtail</name>
    <dbReference type="NCBI Taxonomy" id="158441"/>
    <lineage>
        <taxon>Eukaryota</taxon>
        <taxon>Metazoa</taxon>
        <taxon>Ecdysozoa</taxon>
        <taxon>Arthropoda</taxon>
        <taxon>Hexapoda</taxon>
        <taxon>Collembola</taxon>
        <taxon>Entomobryomorpha</taxon>
        <taxon>Isotomoidea</taxon>
        <taxon>Isotomidae</taxon>
        <taxon>Proisotominae</taxon>
        <taxon>Folsomia</taxon>
    </lineage>
</organism>
<keyword evidence="2" id="KW-1185">Reference proteome</keyword>
<protein>
    <submittedName>
        <fullName evidence="1">Uncharacterized protein</fullName>
    </submittedName>
</protein>
<reference evidence="1 2" key="1">
    <citation type="submission" date="2015-12" db="EMBL/GenBank/DDBJ databases">
        <title>The genome of Folsomia candida.</title>
        <authorList>
            <person name="Faddeeva A."/>
            <person name="Derks M.F."/>
            <person name="Anvar Y."/>
            <person name="Smit S."/>
            <person name="Van Straalen N."/>
            <person name="Roelofs D."/>
        </authorList>
    </citation>
    <scope>NUCLEOTIDE SEQUENCE [LARGE SCALE GENOMIC DNA]</scope>
    <source>
        <strain evidence="1 2">VU population</strain>
        <tissue evidence="1">Whole body</tissue>
    </source>
</reference>